<sequence length="482" mass="50324">MSSRSAGWHAMVTLAGQWTKYGVQILALVVFSRLLDPQDFGIVAMVTAVVGVAYVLGDFGLSLAALQAGELTHGQRSNLFWLTSGIGVLTGLVVVALAPLFVHLYDEPQVGQVAAWIALVFVANGFAGHFRTELNRAHRFTALAVTDVVGQLGGLVAGLVVILTGGGLWGLVVQQVCAAVLVLVLVAGASSWRPGLPRRGEPMRGLLRFGSLSLAASVVNYLSTNLDQLVVGRTWGPATVGVYNRAFQVARVPAQQVGAPLTRVVLPHLRARLDDPASFSRAVHRAQAMLGTALVALFGYLIATAPSLVEVALGAGWDSAVPFVRVLCVAGLLESASRVYYWILLAHGRPGLILGAELGARTIMVVLMFAVVSQGAIWVAWAAVVGQVLLLGTNVLVTAPAVGVSPWPLLRLSLAGVLAVAPATALVAWLGGRPVPGPVAVELLLLSTLWVAVAALSLLVPRARALVADGAGYVRAMLPRPA</sequence>
<dbReference type="AlphaFoldDB" id="A0A939BX82"/>
<accession>A0A939BX82</accession>
<feature type="transmembrane region" description="Helical" evidence="7">
    <location>
        <begin position="288"/>
        <end position="308"/>
    </location>
</feature>
<dbReference type="Pfam" id="PF13440">
    <property type="entry name" value="Polysacc_synt_3"/>
    <property type="match status" value="1"/>
</dbReference>
<evidence type="ECO:0000256" key="7">
    <source>
        <dbReference type="SAM" id="Phobius"/>
    </source>
</evidence>
<feature type="transmembrane region" description="Helical" evidence="7">
    <location>
        <begin position="142"/>
        <end position="162"/>
    </location>
</feature>
<protein>
    <submittedName>
        <fullName evidence="8">Lipopolysaccharide biosynthesis protein</fullName>
    </submittedName>
</protein>
<dbReference type="PANTHER" id="PTHR30250:SF10">
    <property type="entry name" value="LIPOPOLYSACCHARIDE BIOSYNTHESIS PROTEIN WZXC"/>
    <property type="match status" value="1"/>
</dbReference>
<keyword evidence="4 7" id="KW-0812">Transmembrane</keyword>
<evidence type="ECO:0000313" key="9">
    <source>
        <dbReference type="Proteomes" id="UP000663791"/>
    </source>
</evidence>
<feature type="transmembrane region" description="Helical" evidence="7">
    <location>
        <begin position="12"/>
        <end position="34"/>
    </location>
</feature>
<keyword evidence="3" id="KW-1003">Cell membrane</keyword>
<keyword evidence="5 7" id="KW-1133">Transmembrane helix</keyword>
<evidence type="ECO:0000313" key="8">
    <source>
        <dbReference type="EMBL" id="MBM9461442.1"/>
    </source>
</evidence>
<evidence type="ECO:0000256" key="2">
    <source>
        <dbReference type="ARBA" id="ARBA00007430"/>
    </source>
</evidence>
<reference evidence="8" key="1">
    <citation type="submission" date="2021-01" db="EMBL/GenBank/DDBJ databases">
        <title>Novel species in genus Nocardioides.</title>
        <authorList>
            <person name="Zhang G."/>
        </authorList>
    </citation>
    <scope>NUCLEOTIDE SEQUENCE</scope>
    <source>
        <strain evidence="8">Zg-536</strain>
    </source>
</reference>
<dbReference type="RefSeq" id="WP_205292761.1">
    <property type="nucleotide sequence ID" value="NZ_CP074406.1"/>
</dbReference>
<evidence type="ECO:0000256" key="3">
    <source>
        <dbReference type="ARBA" id="ARBA00022475"/>
    </source>
</evidence>
<name>A0A939BX82_9ACTN</name>
<feature type="transmembrane region" description="Helical" evidence="7">
    <location>
        <begin position="320"/>
        <end position="340"/>
    </location>
</feature>
<feature type="transmembrane region" description="Helical" evidence="7">
    <location>
        <begin position="40"/>
        <end position="66"/>
    </location>
</feature>
<feature type="transmembrane region" description="Helical" evidence="7">
    <location>
        <begin position="378"/>
        <end position="397"/>
    </location>
</feature>
<proteinExistence type="inferred from homology"/>
<keyword evidence="6 7" id="KW-0472">Membrane</keyword>
<gene>
    <name evidence="8" type="ORF">JK386_16180</name>
</gene>
<evidence type="ECO:0000256" key="6">
    <source>
        <dbReference type="ARBA" id="ARBA00023136"/>
    </source>
</evidence>
<keyword evidence="9" id="KW-1185">Reference proteome</keyword>
<feature type="transmembrane region" description="Helical" evidence="7">
    <location>
        <begin position="78"/>
        <end position="101"/>
    </location>
</feature>
<dbReference type="EMBL" id="JAERTX010000017">
    <property type="protein sequence ID" value="MBM9461442.1"/>
    <property type="molecule type" value="Genomic_DNA"/>
</dbReference>
<dbReference type="GO" id="GO:0005886">
    <property type="term" value="C:plasma membrane"/>
    <property type="evidence" value="ECO:0007669"/>
    <property type="project" value="UniProtKB-SubCell"/>
</dbReference>
<feature type="transmembrane region" description="Helical" evidence="7">
    <location>
        <begin position="113"/>
        <end position="130"/>
    </location>
</feature>
<dbReference type="CDD" id="cd13127">
    <property type="entry name" value="MATE_tuaB_like"/>
    <property type="match status" value="1"/>
</dbReference>
<feature type="transmembrane region" description="Helical" evidence="7">
    <location>
        <begin position="352"/>
        <end position="372"/>
    </location>
</feature>
<comment type="caution">
    <text evidence="8">The sequence shown here is derived from an EMBL/GenBank/DDBJ whole genome shotgun (WGS) entry which is preliminary data.</text>
</comment>
<dbReference type="InterPro" id="IPR050833">
    <property type="entry name" value="Poly_Biosynth_Transport"/>
</dbReference>
<comment type="subcellular location">
    <subcellularLocation>
        <location evidence="1">Cell membrane</location>
        <topology evidence="1">Multi-pass membrane protein</topology>
    </subcellularLocation>
</comment>
<evidence type="ECO:0000256" key="5">
    <source>
        <dbReference type="ARBA" id="ARBA00022989"/>
    </source>
</evidence>
<feature type="transmembrane region" description="Helical" evidence="7">
    <location>
        <begin position="168"/>
        <end position="189"/>
    </location>
</feature>
<evidence type="ECO:0000256" key="4">
    <source>
        <dbReference type="ARBA" id="ARBA00022692"/>
    </source>
</evidence>
<comment type="similarity">
    <text evidence="2">Belongs to the polysaccharide synthase family.</text>
</comment>
<dbReference type="PANTHER" id="PTHR30250">
    <property type="entry name" value="PST FAMILY PREDICTED COLANIC ACID TRANSPORTER"/>
    <property type="match status" value="1"/>
</dbReference>
<organism evidence="8 9">
    <name type="scientific">Nocardioides faecalis</name>
    <dbReference type="NCBI Taxonomy" id="2803858"/>
    <lineage>
        <taxon>Bacteria</taxon>
        <taxon>Bacillati</taxon>
        <taxon>Actinomycetota</taxon>
        <taxon>Actinomycetes</taxon>
        <taxon>Propionibacteriales</taxon>
        <taxon>Nocardioidaceae</taxon>
        <taxon>Nocardioides</taxon>
    </lineage>
</organism>
<dbReference type="Proteomes" id="UP000663791">
    <property type="component" value="Unassembled WGS sequence"/>
</dbReference>
<feature type="transmembrane region" description="Helical" evidence="7">
    <location>
        <begin position="443"/>
        <end position="460"/>
    </location>
</feature>
<feature type="transmembrane region" description="Helical" evidence="7">
    <location>
        <begin position="409"/>
        <end position="431"/>
    </location>
</feature>
<evidence type="ECO:0000256" key="1">
    <source>
        <dbReference type="ARBA" id="ARBA00004651"/>
    </source>
</evidence>